<dbReference type="Proteomes" id="UP001586593">
    <property type="component" value="Unassembled WGS sequence"/>
</dbReference>
<protein>
    <submittedName>
        <fullName evidence="1">Uncharacterized protein</fullName>
    </submittedName>
</protein>
<evidence type="ECO:0000313" key="2">
    <source>
        <dbReference type="Proteomes" id="UP001586593"/>
    </source>
</evidence>
<reference evidence="1 2" key="1">
    <citation type="journal article" date="2024" name="Commun. Biol.">
        <title>Comparative genomic analysis of thermophilic fungi reveals convergent evolutionary adaptations and gene losses.</title>
        <authorList>
            <person name="Steindorff A.S."/>
            <person name="Aguilar-Pontes M.V."/>
            <person name="Robinson A.J."/>
            <person name="Andreopoulos B."/>
            <person name="LaButti K."/>
            <person name="Kuo A."/>
            <person name="Mondo S."/>
            <person name="Riley R."/>
            <person name="Otillar R."/>
            <person name="Haridas S."/>
            <person name="Lipzen A."/>
            <person name="Grimwood J."/>
            <person name="Schmutz J."/>
            <person name="Clum A."/>
            <person name="Reid I.D."/>
            <person name="Moisan M.C."/>
            <person name="Butler G."/>
            <person name="Nguyen T.T.M."/>
            <person name="Dewar K."/>
            <person name="Conant G."/>
            <person name="Drula E."/>
            <person name="Henrissat B."/>
            <person name="Hansel C."/>
            <person name="Singer S."/>
            <person name="Hutchinson M.I."/>
            <person name="de Vries R.P."/>
            <person name="Natvig D.O."/>
            <person name="Powell A.J."/>
            <person name="Tsang A."/>
            <person name="Grigoriev I.V."/>
        </authorList>
    </citation>
    <scope>NUCLEOTIDE SEQUENCE [LARGE SCALE GENOMIC DNA]</scope>
    <source>
        <strain evidence="1 2">ATCC 24622</strain>
    </source>
</reference>
<dbReference type="EMBL" id="JAZHXJ010003046">
    <property type="protein sequence ID" value="KAL1835659.1"/>
    <property type="molecule type" value="Genomic_DNA"/>
</dbReference>
<name>A0ABR3V1S8_9PEZI</name>
<accession>A0ABR3V1S8</accession>
<sequence>MSPSSSLETSHCHLGEVLLDLDYYVLTASGRSTFDTTFLFPTLFPLSKLDFLHYDLDRSAVVGQLCLVLPNLGLRVTRMTITEYNRRLGTNSSPSGWTLQKLNSWRIPFSGSAIENRT</sequence>
<proteinExistence type="predicted"/>
<evidence type="ECO:0000313" key="1">
    <source>
        <dbReference type="EMBL" id="KAL1835659.1"/>
    </source>
</evidence>
<organism evidence="1 2">
    <name type="scientific">Phialemonium thermophilum</name>
    <dbReference type="NCBI Taxonomy" id="223376"/>
    <lineage>
        <taxon>Eukaryota</taxon>
        <taxon>Fungi</taxon>
        <taxon>Dikarya</taxon>
        <taxon>Ascomycota</taxon>
        <taxon>Pezizomycotina</taxon>
        <taxon>Sordariomycetes</taxon>
        <taxon>Sordariomycetidae</taxon>
        <taxon>Cephalothecales</taxon>
        <taxon>Cephalothecaceae</taxon>
        <taxon>Phialemonium</taxon>
    </lineage>
</organism>
<comment type="caution">
    <text evidence="1">The sequence shown here is derived from an EMBL/GenBank/DDBJ whole genome shotgun (WGS) entry which is preliminary data.</text>
</comment>
<keyword evidence="2" id="KW-1185">Reference proteome</keyword>
<gene>
    <name evidence="1" type="ORF">VTK73DRAFT_5472</name>
</gene>